<evidence type="ECO:0000313" key="12">
    <source>
        <dbReference type="Proteomes" id="UP001139031"/>
    </source>
</evidence>
<dbReference type="PANTHER" id="PTHR32438">
    <property type="entry name" value="4-ALPHA-GLUCANOTRANSFERASE DPE1, CHLOROPLASTIC/AMYLOPLASTIC"/>
    <property type="match status" value="1"/>
</dbReference>
<dbReference type="RefSeq" id="WP_224193579.1">
    <property type="nucleotide sequence ID" value="NZ_JAIRAU010000027.1"/>
</dbReference>
<name>A0ABS7TUI9_9BACT</name>
<dbReference type="Gene3D" id="3.20.20.80">
    <property type="entry name" value="Glycosidases"/>
    <property type="match status" value="1"/>
</dbReference>
<evidence type="ECO:0000256" key="7">
    <source>
        <dbReference type="ARBA" id="ARBA00023277"/>
    </source>
</evidence>
<dbReference type="InterPro" id="IPR003385">
    <property type="entry name" value="Glyco_hydro_77"/>
</dbReference>
<comment type="caution">
    <text evidence="11">The sequence shown here is derived from an EMBL/GenBank/DDBJ whole genome shotgun (WGS) entry which is preliminary data.</text>
</comment>
<accession>A0ABS7TUI9</accession>
<dbReference type="PANTHER" id="PTHR32438:SF5">
    <property type="entry name" value="4-ALPHA-GLUCANOTRANSFERASE DPE1, CHLOROPLASTIC_AMYLOPLASTIC"/>
    <property type="match status" value="1"/>
</dbReference>
<organism evidence="11 12">
    <name type="scientific">Nannocystis pusilla</name>
    <dbReference type="NCBI Taxonomy" id="889268"/>
    <lineage>
        <taxon>Bacteria</taxon>
        <taxon>Pseudomonadati</taxon>
        <taxon>Myxococcota</taxon>
        <taxon>Polyangia</taxon>
        <taxon>Nannocystales</taxon>
        <taxon>Nannocystaceae</taxon>
        <taxon>Nannocystis</taxon>
    </lineage>
</organism>
<evidence type="ECO:0000256" key="1">
    <source>
        <dbReference type="ARBA" id="ARBA00000439"/>
    </source>
</evidence>
<comment type="similarity">
    <text evidence="2 10">Belongs to the disproportionating enzyme family.</text>
</comment>
<gene>
    <name evidence="11" type="primary">malQ</name>
    <name evidence="11" type="ORF">K7C98_21470</name>
</gene>
<comment type="catalytic activity">
    <reaction evidence="1 10">
        <text>Transfers a segment of a (1-&gt;4)-alpha-D-glucan to a new position in an acceptor, which may be glucose or a (1-&gt;4)-alpha-D-glucan.</text>
        <dbReference type="EC" id="2.4.1.25"/>
    </reaction>
</comment>
<reference evidence="11" key="1">
    <citation type="submission" date="2021-08" db="EMBL/GenBank/DDBJ databases">
        <authorList>
            <person name="Stevens D.C."/>
        </authorList>
    </citation>
    <scope>NUCLEOTIDE SEQUENCE</scope>
    <source>
        <strain evidence="11">DSM 53165</strain>
    </source>
</reference>
<dbReference type="Pfam" id="PF02446">
    <property type="entry name" value="Glyco_hydro_77"/>
    <property type="match status" value="1"/>
</dbReference>
<protein>
    <recommendedName>
        <fullName evidence="4 10">4-alpha-glucanotransferase</fullName>
        <ecNumber evidence="3 10">2.4.1.25</ecNumber>
    </recommendedName>
    <alternativeName>
        <fullName evidence="8 10">Amylomaltase</fullName>
    </alternativeName>
    <alternativeName>
        <fullName evidence="9 10">Disproportionating enzyme</fullName>
    </alternativeName>
</protein>
<dbReference type="EC" id="2.4.1.25" evidence="3 10"/>
<sequence length="547" mass="60521">MSPIATSSPAGRVAGVTVPLFSLRSEQSWGIGEIGDLPAFAAFIARAGISLIQVLPLNEISIGNTSPYAALSAFGIDPMFISLGPVVDLQHLSTRDVLGSAGVVALNAAKKRRTIDYDAVRQLKRKALLAGLQRFIDHELAAGTGKSPRARAFIEFCDAQRHWLPDYALYRAIKDAHHGAAWWQWPDPLRERDRAALRAAQARHAEAVLYYEYVQWLAHAQWAAARGELARQGVELMGDLPFMVDRDSADVWVHRGEFRMDMSVGVPADQFDEDGQDWGLPPYHWRIMAQGQPGFAWLRRRAAYSATLYDRFRIDHLVGFYRTYMRPYERRRDDKGKLVPGTFDPPTEPEQIVHGERVVGAVMASAGERGARLIAEDLGSIPAYVGPSLQKLGAPGYRVLIWEKDGDVFRDPAAYPALSVATFGTHDTAPVAVWWDELSAAERAEVLKLPVLKDMPEPLGQEFTPAVHGALLHLIFAAGSDLVLLLLQDLLGVRDRINKPATQGDHNWTWRLPSPLEKLRDDPQVQAALARVRAAVVASGRRSPTPP</sequence>
<dbReference type="EMBL" id="JAIRAU010000027">
    <property type="protein sequence ID" value="MBZ5711820.1"/>
    <property type="molecule type" value="Genomic_DNA"/>
</dbReference>
<dbReference type="Proteomes" id="UP001139031">
    <property type="component" value="Unassembled WGS sequence"/>
</dbReference>
<dbReference type="SUPFAM" id="SSF51445">
    <property type="entry name" value="(Trans)glycosidases"/>
    <property type="match status" value="1"/>
</dbReference>
<evidence type="ECO:0000256" key="2">
    <source>
        <dbReference type="ARBA" id="ARBA00005684"/>
    </source>
</evidence>
<dbReference type="NCBIfam" id="TIGR00217">
    <property type="entry name" value="malQ"/>
    <property type="match status" value="1"/>
</dbReference>
<evidence type="ECO:0000256" key="10">
    <source>
        <dbReference type="RuleBase" id="RU361207"/>
    </source>
</evidence>
<dbReference type="InterPro" id="IPR017853">
    <property type="entry name" value="GH"/>
</dbReference>
<evidence type="ECO:0000256" key="8">
    <source>
        <dbReference type="ARBA" id="ARBA00031423"/>
    </source>
</evidence>
<evidence type="ECO:0000256" key="6">
    <source>
        <dbReference type="ARBA" id="ARBA00022679"/>
    </source>
</evidence>
<keyword evidence="5 10" id="KW-0328">Glycosyltransferase</keyword>
<evidence type="ECO:0000313" key="11">
    <source>
        <dbReference type="EMBL" id="MBZ5711820.1"/>
    </source>
</evidence>
<evidence type="ECO:0000256" key="3">
    <source>
        <dbReference type="ARBA" id="ARBA00012560"/>
    </source>
</evidence>
<evidence type="ECO:0000256" key="9">
    <source>
        <dbReference type="ARBA" id="ARBA00031501"/>
    </source>
</evidence>
<dbReference type="GO" id="GO:0004134">
    <property type="term" value="F:4-alpha-glucanotransferase activity"/>
    <property type="evidence" value="ECO:0007669"/>
    <property type="project" value="UniProtKB-EC"/>
</dbReference>
<evidence type="ECO:0000256" key="4">
    <source>
        <dbReference type="ARBA" id="ARBA00020295"/>
    </source>
</evidence>
<evidence type="ECO:0000256" key="5">
    <source>
        <dbReference type="ARBA" id="ARBA00022676"/>
    </source>
</evidence>
<keyword evidence="7 10" id="KW-0119">Carbohydrate metabolism</keyword>
<proteinExistence type="inferred from homology"/>
<keyword evidence="6 10" id="KW-0808">Transferase</keyword>
<keyword evidence="12" id="KW-1185">Reference proteome</keyword>